<feature type="domain" description="ABM" evidence="1">
    <location>
        <begin position="2"/>
        <end position="89"/>
    </location>
</feature>
<keyword evidence="2" id="KW-0560">Oxidoreductase</keyword>
<dbReference type="InterPro" id="IPR007138">
    <property type="entry name" value="ABM_dom"/>
</dbReference>
<dbReference type="GO" id="GO:0004497">
    <property type="term" value="F:monooxygenase activity"/>
    <property type="evidence" value="ECO:0007669"/>
    <property type="project" value="UniProtKB-KW"/>
</dbReference>
<keyword evidence="2" id="KW-0503">Monooxygenase</keyword>
<dbReference type="PROSITE" id="PS51725">
    <property type="entry name" value="ABM"/>
    <property type="match status" value="1"/>
</dbReference>
<evidence type="ECO:0000259" key="1">
    <source>
        <dbReference type="PROSITE" id="PS51725"/>
    </source>
</evidence>
<proteinExistence type="predicted"/>
<dbReference type="Gene3D" id="3.30.70.100">
    <property type="match status" value="1"/>
</dbReference>
<dbReference type="Proteomes" id="UP000183407">
    <property type="component" value="Unassembled WGS sequence"/>
</dbReference>
<dbReference type="SUPFAM" id="SSF54909">
    <property type="entry name" value="Dimeric alpha+beta barrel"/>
    <property type="match status" value="1"/>
</dbReference>
<dbReference type="EMBL" id="FNTL01000002">
    <property type="protein sequence ID" value="SEB34860.1"/>
    <property type="molecule type" value="Genomic_DNA"/>
</dbReference>
<evidence type="ECO:0000313" key="3">
    <source>
        <dbReference type="Proteomes" id="UP000183407"/>
    </source>
</evidence>
<evidence type="ECO:0000313" key="2">
    <source>
        <dbReference type="EMBL" id="SEB34860.1"/>
    </source>
</evidence>
<protein>
    <submittedName>
        <fullName evidence="2">Antibiotic biosynthesis monooxygenase</fullName>
    </submittedName>
</protein>
<name>A0A1H4ILE9_RHOJO</name>
<dbReference type="InterPro" id="IPR011008">
    <property type="entry name" value="Dimeric_a/b-barrel"/>
</dbReference>
<accession>A0A1H4ILE9</accession>
<reference evidence="3" key="1">
    <citation type="submission" date="2016-10" db="EMBL/GenBank/DDBJ databases">
        <authorList>
            <person name="Varghese N."/>
        </authorList>
    </citation>
    <scope>NUCLEOTIDE SEQUENCE [LARGE SCALE GENOMIC DNA]</scope>
    <source>
        <strain evidence="3">DSM 44719</strain>
    </source>
</reference>
<gene>
    <name evidence="2" type="ORF">SAMN04490220_0202</name>
</gene>
<sequence length="133" mass="15484">MYITLSRFRVEGDGQAFDNWLLPLADKQRALPGNVMYQVLHDPHDPQARVLTEVWETEDDHIAHLTDPDHVEIIAMGSEHGMRDVYVHHWSRAEGHIERGRGRTEHRLADRDERSDMYHLIDELRTARGLPTS</sequence>
<dbReference type="AlphaFoldDB" id="A0A1H4ILE9"/>
<organism evidence="2 3">
    <name type="scientific">Rhodococcus jostii</name>
    <dbReference type="NCBI Taxonomy" id="132919"/>
    <lineage>
        <taxon>Bacteria</taxon>
        <taxon>Bacillati</taxon>
        <taxon>Actinomycetota</taxon>
        <taxon>Actinomycetes</taxon>
        <taxon>Mycobacteriales</taxon>
        <taxon>Nocardiaceae</taxon>
        <taxon>Rhodococcus</taxon>
    </lineage>
</organism>
<dbReference type="RefSeq" id="WP_073362226.1">
    <property type="nucleotide sequence ID" value="NZ_FNTL01000002.1"/>
</dbReference>
<dbReference type="Pfam" id="PF03992">
    <property type="entry name" value="ABM"/>
    <property type="match status" value="1"/>
</dbReference>